<keyword evidence="9" id="KW-1185">Reference proteome</keyword>
<evidence type="ECO:0000313" key="8">
    <source>
        <dbReference type="EMBL" id="PIK42933.1"/>
    </source>
</evidence>
<reference evidence="8 9" key="1">
    <citation type="journal article" date="2017" name="PLoS Biol.">
        <title>The sea cucumber genome provides insights into morphological evolution and visceral regeneration.</title>
        <authorList>
            <person name="Zhang X."/>
            <person name="Sun L."/>
            <person name="Yuan J."/>
            <person name="Sun Y."/>
            <person name="Gao Y."/>
            <person name="Zhang L."/>
            <person name="Li S."/>
            <person name="Dai H."/>
            <person name="Hamel J.F."/>
            <person name="Liu C."/>
            <person name="Yu Y."/>
            <person name="Liu S."/>
            <person name="Lin W."/>
            <person name="Guo K."/>
            <person name="Jin S."/>
            <person name="Xu P."/>
            <person name="Storey K.B."/>
            <person name="Huan P."/>
            <person name="Zhang T."/>
            <person name="Zhou Y."/>
            <person name="Zhang J."/>
            <person name="Lin C."/>
            <person name="Li X."/>
            <person name="Xing L."/>
            <person name="Huo D."/>
            <person name="Sun M."/>
            <person name="Wang L."/>
            <person name="Mercier A."/>
            <person name="Li F."/>
            <person name="Yang H."/>
            <person name="Xiang J."/>
        </authorList>
    </citation>
    <scope>NUCLEOTIDE SEQUENCE [LARGE SCALE GENOMIC DNA]</scope>
    <source>
        <strain evidence="8">Shaxun</strain>
        <tissue evidence="8">Muscle</tissue>
    </source>
</reference>
<dbReference type="PANTHER" id="PTHR24409">
    <property type="entry name" value="ZINC FINGER PROTEIN 142"/>
    <property type="match status" value="1"/>
</dbReference>
<sequence length="389" mass="43505">MGSSDVSVSQGKPRKRLTQIEWFPAPIEVWIGYEACSCMCMTCAACIPSLQVLLQHNLPRPPGTLTCKACQVDFVSNCYRFVHNLKNHQFICPFCPKRFKTKMIAKTHTLKQHQDQDLHEVQSLTFTRDGKSPIDLTALSKPPSTVRAQILGKVKCYKKGQMGSMICGKILGSPDTALSFQALRSLQDDHKTGKSVPRAMVKCLLCLEDIPGYVTLEEHMIVTHTPRTYNQLRAVVGEDREGETEPRNSISIPVNGNNTSLSTPFCSECQKVFQDTRALKRHNLSVHSVSTSYRLALSQKLTESKQREQLTNVLHSPPATKAEMLHVSSAQTKGKRPSRNGEVKSKETIDSGAQTKDQTLQQREGGSKGSREPLRCPVRYMVSTEMKRF</sequence>
<feature type="compositionally biased region" description="Basic and acidic residues" evidence="6">
    <location>
        <begin position="339"/>
        <end position="349"/>
    </location>
</feature>
<dbReference type="AlphaFoldDB" id="A0A2G8K4Q2"/>
<feature type="domain" description="C2H2-type" evidence="7">
    <location>
        <begin position="264"/>
        <end position="292"/>
    </location>
</feature>
<evidence type="ECO:0000256" key="6">
    <source>
        <dbReference type="SAM" id="MobiDB-lite"/>
    </source>
</evidence>
<proteinExistence type="predicted"/>
<feature type="compositionally biased region" description="Polar residues" evidence="6">
    <location>
        <begin position="351"/>
        <end position="364"/>
    </location>
</feature>
<evidence type="ECO:0000259" key="7">
    <source>
        <dbReference type="PROSITE" id="PS50157"/>
    </source>
</evidence>
<accession>A0A2G8K4Q2</accession>
<dbReference type="Proteomes" id="UP000230750">
    <property type="component" value="Unassembled WGS sequence"/>
</dbReference>
<dbReference type="PROSITE" id="PS50157">
    <property type="entry name" value="ZINC_FINGER_C2H2_2"/>
    <property type="match status" value="1"/>
</dbReference>
<evidence type="ECO:0000313" key="9">
    <source>
        <dbReference type="Proteomes" id="UP000230750"/>
    </source>
</evidence>
<dbReference type="GO" id="GO:0008270">
    <property type="term" value="F:zinc ion binding"/>
    <property type="evidence" value="ECO:0007669"/>
    <property type="project" value="UniProtKB-KW"/>
</dbReference>
<feature type="region of interest" description="Disordered" evidence="6">
    <location>
        <begin position="326"/>
        <end position="376"/>
    </location>
</feature>
<keyword evidence="2" id="KW-0677">Repeat</keyword>
<protein>
    <recommendedName>
        <fullName evidence="7">C2H2-type domain-containing protein</fullName>
    </recommendedName>
</protein>
<dbReference type="InterPro" id="IPR013087">
    <property type="entry name" value="Znf_C2H2_type"/>
</dbReference>
<keyword evidence="1" id="KW-0479">Metal-binding</keyword>
<feature type="compositionally biased region" description="Basic and acidic residues" evidence="6">
    <location>
        <begin position="365"/>
        <end position="374"/>
    </location>
</feature>
<dbReference type="EMBL" id="MRZV01000891">
    <property type="protein sequence ID" value="PIK42933.1"/>
    <property type="molecule type" value="Genomic_DNA"/>
</dbReference>
<keyword evidence="3 5" id="KW-0863">Zinc-finger</keyword>
<dbReference type="GO" id="GO:0005634">
    <property type="term" value="C:nucleus"/>
    <property type="evidence" value="ECO:0007669"/>
    <property type="project" value="TreeGrafter"/>
</dbReference>
<organism evidence="8 9">
    <name type="scientific">Stichopus japonicus</name>
    <name type="common">Sea cucumber</name>
    <dbReference type="NCBI Taxonomy" id="307972"/>
    <lineage>
        <taxon>Eukaryota</taxon>
        <taxon>Metazoa</taxon>
        <taxon>Echinodermata</taxon>
        <taxon>Eleutherozoa</taxon>
        <taxon>Echinozoa</taxon>
        <taxon>Holothuroidea</taxon>
        <taxon>Aspidochirotacea</taxon>
        <taxon>Aspidochirotida</taxon>
        <taxon>Stichopodidae</taxon>
        <taxon>Apostichopus</taxon>
    </lineage>
</organism>
<dbReference type="Gene3D" id="1.10.8.1320">
    <property type="match status" value="1"/>
</dbReference>
<dbReference type="GO" id="GO:0000981">
    <property type="term" value="F:DNA-binding transcription factor activity, RNA polymerase II-specific"/>
    <property type="evidence" value="ECO:0007669"/>
    <property type="project" value="TreeGrafter"/>
</dbReference>
<evidence type="ECO:0000256" key="5">
    <source>
        <dbReference type="PROSITE-ProRule" id="PRU00042"/>
    </source>
</evidence>
<keyword evidence="4" id="KW-0862">Zinc</keyword>
<name>A0A2G8K4Q2_STIJA</name>
<gene>
    <name evidence="8" type="ORF">BSL78_20213</name>
</gene>
<evidence type="ECO:0000256" key="1">
    <source>
        <dbReference type="ARBA" id="ARBA00022723"/>
    </source>
</evidence>
<evidence type="ECO:0000256" key="2">
    <source>
        <dbReference type="ARBA" id="ARBA00022737"/>
    </source>
</evidence>
<comment type="caution">
    <text evidence="8">The sequence shown here is derived from an EMBL/GenBank/DDBJ whole genome shotgun (WGS) entry which is preliminary data.</text>
</comment>
<dbReference type="PANTHER" id="PTHR24409:SF295">
    <property type="entry name" value="AZ2-RELATED"/>
    <property type="match status" value="1"/>
</dbReference>
<dbReference type="PROSITE" id="PS00028">
    <property type="entry name" value="ZINC_FINGER_C2H2_1"/>
    <property type="match status" value="2"/>
</dbReference>
<evidence type="ECO:0000256" key="4">
    <source>
        <dbReference type="ARBA" id="ARBA00022833"/>
    </source>
</evidence>
<evidence type="ECO:0000256" key="3">
    <source>
        <dbReference type="ARBA" id="ARBA00022771"/>
    </source>
</evidence>
<dbReference type="GO" id="GO:0000977">
    <property type="term" value="F:RNA polymerase II transcription regulatory region sequence-specific DNA binding"/>
    <property type="evidence" value="ECO:0007669"/>
    <property type="project" value="TreeGrafter"/>
</dbReference>
<dbReference type="SMART" id="SM00355">
    <property type="entry name" value="ZnF_C2H2"/>
    <property type="match status" value="4"/>
</dbReference>